<reference evidence="3" key="1">
    <citation type="journal article" date="2019" name="Nat. Commun.">
        <title>The genome of broomcorn millet.</title>
        <authorList>
            <person name="Zou C."/>
            <person name="Miki D."/>
            <person name="Li D."/>
            <person name="Tang Q."/>
            <person name="Xiao L."/>
            <person name="Rajput S."/>
            <person name="Deng P."/>
            <person name="Jia W."/>
            <person name="Huang R."/>
            <person name="Zhang M."/>
            <person name="Sun Y."/>
            <person name="Hu J."/>
            <person name="Fu X."/>
            <person name="Schnable P.S."/>
            <person name="Li F."/>
            <person name="Zhang H."/>
            <person name="Feng B."/>
            <person name="Zhu X."/>
            <person name="Liu R."/>
            <person name="Schnable J.C."/>
            <person name="Zhu J.-K."/>
            <person name="Zhang H."/>
        </authorList>
    </citation>
    <scope>NUCLEOTIDE SEQUENCE [LARGE SCALE GENOMIC DNA]</scope>
</reference>
<dbReference type="EMBL" id="PQIB02000015">
    <property type="protein sequence ID" value="RLM66568.1"/>
    <property type="molecule type" value="Genomic_DNA"/>
</dbReference>
<evidence type="ECO:0000313" key="2">
    <source>
        <dbReference type="EMBL" id="RLM66568.1"/>
    </source>
</evidence>
<sequence>MDQLHHWMEEEEVGHMGEWEKSGMMYAGSSEAAAASRFRSRPVTVDPLVLGVVNETSFLLYCAAPLPQSLAPERMRVKRLVKTRMVSKKGSTKSKGNSKPAATAGDGWRTTQGDYPVALCHW</sequence>
<keyword evidence="3" id="KW-1185">Reference proteome</keyword>
<dbReference type="Proteomes" id="UP000275267">
    <property type="component" value="Unassembled WGS sequence"/>
</dbReference>
<feature type="region of interest" description="Disordered" evidence="1">
    <location>
        <begin position="83"/>
        <end position="108"/>
    </location>
</feature>
<dbReference type="AlphaFoldDB" id="A0A3L6PY31"/>
<evidence type="ECO:0000313" key="3">
    <source>
        <dbReference type="Proteomes" id="UP000275267"/>
    </source>
</evidence>
<proteinExistence type="predicted"/>
<name>A0A3L6PY31_PANMI</name>
<accession>A0A3L6PY31</accession>
<gene>
    <name evidence="2" type="ORF">C2845_PM16G01740</name>
</gene>
<organism evidence="2 3">
    <name type="scientific">Panicum miliaceum</name>
    <name type="common">Proso millet</name>
    <name type="synonym">Broomcorn millet</name>
    <dbReference type="NCBI Taxonomy" id="4540"/>
    <lineage>
        <taxon>Eukaryota</taxon>
        <taxon>Viridiplantae</taxon>
        <taxon>Streptophyta</taxon>
        <taxon>Embryophyta</taxon>
        <taxon>Tracheophyta</taxon>
        <taxon>Spermatophyta</taxon>
        <taxon>Magnoliopsida</taxon>
        <taxon>Liliopsida</taxon>
        <taxon>Poales</taxon>
        <taxon>Poaceae</taxon>
        <taxon>PACMAD clade</taxon>
        <taxon>Panicoideae</taxon>
        <taxon>Panicodae</taxon>
        <taxon>Paniceae</taxon>
        <taxon>Panicinae</taxon>
        <taxon>Panicum</taxon>
        <taxon>Panicum sect. Panicum</taxon>
    </lineage>
</organism>
<evidence type="ECO:0000256" key="1">
    <source>
        <dbReference type="SAM" id="MobiDB-lite"/>
    </source>
</evidence>
<protein>
    <submittedName>
        <fullName evidence="2">Uncharacterized protein</fullName>
    </submittedName>
</protein>
<feature type="compositionally biased region" description="Basic residues" evidence="1">
    <location>
        <begin position="83"/>
        <end position="92"/>
    </location>
</feature>
<comment type="caution">
    <text evidence="2">The sequence shown here is derived from an EMBL/GenBank/DDBJ whole genome shotgun (WGS) entry which is preliminary data.</text>
</comment>